<proteinExistence type="predicted"/>
<reference evidence="1" key="2">
    <citation type="journal article" date="2015" name="Data Brief">
        <title>Shoot transcriptome of the giant reed, Arundo donax.</title>
        <authorList>
            <person name="Barrero R.A."/>
            <person name="Guerrero F.D."/>
            <person name="Moolhuijzen P."/>
            <person name="Goolsby J.A."/>
            <person name="Tidwell J."/>
            <person name="Bellgard S.E."/>
            <person name="Bellgard M.I."/>
        </authorList>
    </citation>
    <scope>NUCLEOTIDE SEQUENCE</scope>
    <source>
        <tissue evidence="1">Shoot tissue taken approximately 20 cm above the soil surface</tissue>
    </source>
</reference>
<protein>
    <submittedName>
        <fullName evidence="1">Uncharacterized protein</fullName>
    </submittedName>
</protein>
<dbReference type="AlphaFoldDB" id="A0A0A9GIU2"/>
<reference evidence="1" key="1">
    <citation type="submission" date="2014-09" db="EMBL/GenBank/DDBJ databases">
        <authorList>
            <person name="Magalhaes I.L.F."/>
            <person name="Oliveira U."/>
            <person name="Santos F.R."/>
            <person name="Vidigal T.H.D.A."/>
            <person name="Brescovit A.D."/>
            <person name="Santos A.J."/>
        </authorList>
    </citation>
    <scope>NUCLEOTIDE SEQUENCE</scope>
    <source>
        <tissue evidence="1">Shoot tissue taken approximately 20 cm above the soil surface</tissue>
    </source>
</reference>
<organism evidence="1">
    <name type="scientific">Arundo donax</name>
    <name type="common">Giant reed</name>
    <name type="synonym">Donax arundinaceus</name>
    <dbReference type="NCBI Taxonomy" id="35708"/>
    <lineage>
        <taxon>Eukaryota</taxon>
        <taxon>Viridiplantae</taxon>
        <taxon>Streptophyta</taxon>
        <taxon>Embryophyta</taxon>
        <taxon>Tracheophyta</taxon>
        <taxon>Spermatophyta</taxon>
        <taxon>Magnoliopsida</taxon>
        <taxon>Liliopsida</taxon>
        <taxon>Poales</taxon>
        <taxon>Poaceae</taxon>
        <taxon>PACMAD clade</taxon>
        <taxon>Arundinoideae</taxon>
        <taxon>Arundineae</taxon>
        <taxon>Arundo</taxon>
    </lineage>
</organism>
<sequence>MTQLAFPSTTQLRNGGLNVSSKSCAVTLASKL</sequence>
<evidence type="ECO:0000313" key="1">
    <source>
        <dbReference type="EMBL" id="JAE23344.1"/>
    </source>
</evidence>
<accession>A0A0A9GIU2</accession>
<dbReference type="EMBL" id="GBRH01174552">
    <property type="protein sequence ID" value="JAE23344.1"/>
    <property type="molecule type" value="Transcribed_RNA"/>
</dbReference>
<name>A0A0A9GIU2_ARUDO</name>